<keyword evidence="2" id="KW-1185">Reference proteome</keyword>
<name>A0A1I5FP88_9RHOB</name>
<protein>
    <recommendedName>
        <fullName evidence="3">Antitoxin VapB</fullName>
    </recommendedName>
</protein>
<sequence length="81" mass="8878">MPLYIKDDSVDDLAIKYQKLSGADSKTAAVRKALLEGLASIQRKVPLMEKIAAVQAKADEIGPVDPDFDQKAFADDIWSDQ</sequence>
<dbReference type="Proteomes" id="UP000198599">
    <property type="component" value="Unassembled WGS sequence"/>
</dbReference>
<dbReference type="RefSeq" id="WP_092841449.1">
    <property type="nucleotide sequence ID" value="NZ_FOVP01000021.1"/>
</dbReference>
<evidence type="ECO:0000313" key="1">
    <source>
        <dbReference type="EMBL" id="SFO25433.1"/>
    </source>
</evidence>
<dbReference type="Pfam" id="PF07704">
    <property type="entry name" value="PSK_trans_fac"/>
    <property type="match status" value="1"/>
</dbReference>
<dbReference type="AlphaFoldDB" id="A0A1I5FP88"/>
<accession>A0A1I5FP88</accession>
<dbReference type="STRING" id="1005928.SAMN04487859_1219"/>
<dbReference type="OrthoDB" id="8301496at2"/>
<dbReference type="InterPro" id="IPR011660">
    <property type="entry name" value="VapB-like"/>
</dbReference>
<organism evidence="1 2">
    <name type="scientific">Roseovarius lutimaris</name>
    <dbReference type="NCBI Taxonomy" id="1005928"/>
    <lineage>
        <taxon>Bacteria</taxon>
        <taxon>Pseudomonadati</taxon>
        <taxon>Pseudomonadota</taxon>
        <taxon>Alphaproteobacteria</taxon>
        <taxon>Rhodobacterales</taxon>
        <taxon>Roseobacteraceae</taxon>
        <taxon>Roseovarius</taxon>
    </lineage>
</organism>
<dbReference type="EMBL" id="FOVP01000021">
    <property type="protein sequence ID" value="SFO25433.1"/>
    <property type="molecule type" value="Genomic_DNA"/>
</dbReference>
<proteinExistence type="predicted"/>
<evidence type="ECO:0008006" key="3">
    <source>
        <dbReference type="Google" id="ProtNLM"/>
    </source>
</evidence>
<evidence type="ECO:0000313" key="2">
    <source>
        <dbReference type="Proteomes" id="UP000198599"/>
    </source>
</evidence>
<reference evidence="2" key="1">
    <citation type="submission" date="2016-10" db="EMBL/GenBank/DDBJ databases">
        <authorList>
            <person name="Varghese N."/>
            <person name="Submissions S."/>
        </authorList>
    </citation>
    <scope>NUCLEOTIDE SEQUENCE [LARGE SCALE GENOMIC DNA]</scope>
    <source>
        <strain evidence="2">DSM 28463</strain>
    </source>
</reference>
<dbReference type="GeneID" id="57290793"/>
<gene>
    <name evidence="1" type="ORF">SAMN04487859_1219</name>
</gene>